<proteinExistence type="predicted"/>
<dbReference type="EMBL" id="HBGE01058653">
    <property type="protein sequence ID" value="CAD9158470.1"/>
    <property type="molecule type" value="Transcribed_RNA"/>
</dbReference>
<accession>A0A7S1WAZ9</accession>
<feature type="region of interest" description="Disordered" evidence="1">
    <location>
        <begin position="48"/>
        <end position="68"/>
    </location>
</feature>
<organism evidence="2">
    <name type="scientific">Alexandrium catenella</name>
    <name type="common">Red tide dinoflagellate</name>
    <name type="synonym">Gonyaulax catenella</name>
    <dbReference type="NCBI Taxonomy" id="2925"/>
    <lineage>
        <taxon>Eukaryota</taxon>
        <taxon>Sar</taxon>
        <taxon>Alveolata</taxon>
        <taxon>Dinophyceae</taxon>
        <taxon>Gonyaulacales</taxon>
        <taxon>Pyrocystaceae</taxon>
        <taxon>Alexandrium</taxon>
    </lineage>
</organism>
<dbReference type="AlphaFoldDB" id="A0A7S1WAZ9"/>
<reference evidence="2" key="1">
    <citation type="submission" date="2021-01" db="EMBL/GenBank/DDBJ databases">
        <authorList>
            <person name="Corre E."/>
            <person name="Pelletier E."/>
            <person name="Niang G."/>
            <person name="Scheremetjew M."/>
            <person name="Finn R."/>
            <person name="Kale V."/>
            <person name="Holt S."/>
            <person name="Cochrane G."/>
            <person name="Meng A."/>
            <person name="Brown T."/>
            <person name="Cohen L."/>
        </authorList>
    </citation>
    <scope>NUCLEOTIDE SEQUENCE</scope>
    <source>
        <strain evidence="2">OF101</strain>
    </source>
</reference>
<gene>
    <name evidence="2" type="ORF">ACAT0790_LOCUS35258</name>
</gene>
<protein>
    <submittedName>
        <fullName evidence="2">Uncharacterized protein</fullName>
    </submittedName>
</protein>
<feature type="region of interest" description="Disordered" evidence="1">
    <location>
        <begin position="124"/>
        <end position="145"/>
    </location>
</feature>
<sequence>MQRQLGSPSSSFSSHSKAVAAGIPSGLAGARQRCASAPTRHVLSAADGRDVRSCLKDRGPNRVAPWNPGIRFRGTDSLASFHIIDQDMPPDARLSMRLNSSAWGDQTIHPRLLQKLPRLSETIDVAPATSAGRAQRPAAAGTKHR</sequence>
<evidence type="ECO:0000256" key="1">
    <source>
        <dbReference type="SAM" id="MobiDB-lite"/>
    </source>
</evidence>
<evidence type="ECO:0000313" key="2">
    <source>
        <dbReference type="EMBL" id="CAD9158470.1"/>
    </source>
</evidence>
<name>A0A7S1WAZ9_ALECA</name>
<feature type="compositionally biased region" description="Basic and acidic residues" evidence="1">
    <location>
        <begin position="48"/>
        <end position="60"/>
    </location>
</feature>